<organism evidence="2 3">
    <name type="scientific">Phyllotreta striolata</name>
    <name type="common">Striped flea beetle</name>
    <name type="synonym">Crioceris striolata</name>
    <dbReference type="NCBI Taxonomy" id="444603"/>
    <lineage>
        <taxon>Eukaryota</taxon>
        <taxon>Metazoa</taxon>
        <taxon>Ecdysozoa</taxon>
        <taxon>Arthropoda</taxon>
        <taxon>Hexapoda</taxon>
        <taxon>Insecta</taxon>
        <taxon>Pterygota</taxon>
        <taxon>Neoptera</taxon>
        <taxon>Endopterygota</taxon>
        <taxon>Coleoptera</taxon>
        <taxon>Polyphaga</taxon>
        <taxon>Cucujiformia</taxon>
        <taxon>Chrysomeloidea</taxon>
        <taxon>Chrysomelidae</taxon>
        <taxon>Galerucinae</taxon>
        <taxon>Alticini</taxon>
        <taxon>Phyllotreta</taxon>
    </lineage>
</organism>
<dbReference type="EMBL" id="OU900094">
    <property type="protein sequence ID" value="CAH1140041.1"/>
    <property type="molecule type" value="Genomic_DNA"/>
</dbReference>
<keyword evidence="3" id="KW-1185">Reference proteome</keyword>
<reference evidence="2" key="1">
    <citation type="submission" date="2022-01" db="EMBL/GenBank/DDBJ databases">
        <authorList>
            <person name="King R."/>
        </authorList>
    </citation>
    <scope>NUCLEOTIDE SEQUENCE</scope>
</reference>
<sequence length="158" mass="17823">MANLKNRLFKNKAENFLIAVCAIQVHCRVLDNPNSDIRQSEPSLLSKIKNKAGEIVENVYHHGEEAVETIKHGYQETKCRLHQIASKVKAHEHEHDPCFEHKDYEEHNVDVHINHTGENHAGYQNGQQIGKKLDVPNANPQVQTGQGKIDIRAGATPE</sequence>
<evidence type="ECO:0000256" key="1">
    <source>
        <dbReference type="SAM" id="MobiDB-lite"/>
    </source>
</evidence>
<accession>A0A9P0DP42</accession>
<evidence type="ECO:0000313" key="3">
    <source>
        <dbReference type="Proteomes" id="UP001153712"/>
    </source>
</evidence>
<dbReference type="Proteomes" id="UP001153712">
    <property type="component" value="Chromosome 1"/>
</dbReference>
<dbReference type="AlphaFoldDB" id="A0A9P0DP42"/>
<protein>
    <submittedName>
        <fullName evidence="2">Uncharacterized protein</fullName>
    </submittedName>
</protein>
<gene>
    <name evidence="2" type="ORF">PHYEVI_LOCUS609</name>
</gene>
<dbReference type="OrthoDB" id="10608189at2759"/>
<proteinExistence type="predicted"/>
<feature type="region of interest" description="Disordered" evidence="1">
    <location>
        <begin position="139"/>
        <end position="158"/>
    </location>
</feature>
<evidence type="ECO:0000313" key="2">
    <source>
        <dbReference type="EMBL" id="CAH1140041.1"/>
    </source>
</evidence>
<name>A0A9P0DP42_PHYSR</name>